<protein>
    <submittedName>
        <fullName evidence="2">Pimeloyl-ACP methyl ester carboxylesterase</fullName>
    </submittedName>
</protein>
<evidence type="ECO:0000313" key="2">
    <source>
        <dbReference type="EMBL" id="PSL30756.1"/>
    </source>
</evidence>
<evidence type="ECO:0000259" key="1">
    <source>
        <dbReference type="Pfam" id="PF12697"/>
    </source>
</evidence>
<sequence>MNKHLYLLSGMGADERIFRYLSFPADYTVHYLDWLTPDPDETFPAYAARMAARIEHEHVTLIGVSFGGMLSLEIARQRSIQKVILISSIKNTGEKPPYLAWVRKTGMLQLLRLPDSIIFTRRKGLVKLFLNAETAEEHELLAEYMNKTAYGYLRWGIRMVVNWQNDFIPSSLVHIHGGKDRTFPSKLIKADYIIPTGGHFMVYNRATEINEILQKELL</sequence>
<dbReference type="Proteomes" id="UP000240978">
    <property type="component" value="Unassembled WGS sequence"/>
</dbReference>
<name>A0A2P8G9V6_9BACT</name>
<dbReference type="RefSeq" id="WP_106602609.1">
    <property type="nucleotide sequence ID" value="NZ_PYGK01000005.1"/>
</dbReference>
<proteinExistence type="predicted"/>
<accession>A0A2P8G9V6</accession>
<evidence type="ECO:0000313" key="3">
    <source>
        <dbReference type="Proteomes" id="UP000240978"/>
    </source>
</evidence>
<dbReference type="EMBL" id="PYGK01000005">
    <property type="protein sequence ID" value="PSL30756.1"/>
    <property type="molecule type" value="Genomic_DNA"/>
</dbReference>
<feature type="domain" description="AB hydrolase-1" evidence="1">
    <location>
        <begin position="7"/>
        <end position="209"/>
    </location>
</feature>
<gene>
    <name evidence="2" type="ORF">CLV42_105117</name>
</gene>
<keyword evidence="3" id="KW-1185">Reference proteome</keyword>
<dbReference type="Gene3D" id="3.40.50.1820">
    <property type="entry name" value="alpha/beta hydrolase"/>
    <property type="match status" value="1"/>
</dbReference>
<dbReference type="OrthoDB" id="659408at2"/>
<organism evidence="2 3">
    <name type="scientific">Chitinophaga ginsengisoli</name>
    <dbReference type="NCBI Taxonomy" id="363837"/>
    <lineage>
        <taxon>Bacteria</taxon>
        <taxon>Pseudomonadati</taxon>
        <taxon>Bacteroidota</taxon>
        <taxon>Chitinophagia</taxon>
        <taxon>Chitinophagales</taxon>
        <taxon>Chitinophagaceae</taxon>
        <taxon>Chitinophaga</taxon>
    </lineage>
</organism>
<dbReference type="Pfam" id="PF12697">
    <property type="entry name" value="Abhydrolase_6"/>
    <property type="match status" value="1"/>
</dbReference>
<dbReference type="SUPFAM" id="SSF53474">
    <property type="entry name" value="alpha/beta-Hydrolases"/>
    <property type="match status" value="1"/>
</dbReference>
<reference evidence="2 3" key="1">
    <citation type="submission" date="2018-03" db="EMBL/GenBank/DDBJ databases">
        <title>Genomic Encyclopedia of Archaeal and Bacterial Type Strains, Phase II (KMG-II): from individual species to whole genera.</title>
        <authorList>
            <person name="Goeker M."/>
        </authorList>
    </citation>
    <scope>NUCLEOTIDE SEQUENCE [LARGE SCALE GENOMIC DNA]</scope>
    <source>
        <strain evidence="2 3">DSM 18107</strain>
    </source>
</reference>
<comment type="caution">
    <text evidence="2">The sequence shown here is derived from an EMBL/GenBank/DDBJ whole genome shotgun (WGS) entry which is preliminary data.</text>
</comment>
<dbReference type="InterPro" id="IPR000073">
    <property type="entry name" value="AB_hydrolase_1"/>
</dbReference>
<dbReference type="InterPro" id="IPR029058">
    <property type="entry name" value="AB_hydrolase_fold"/>
</dbReference>
<dbReference type="AlphaFoldDB" id="A0A2P8G9V6"/>